<dbReference type="Pfam" id="PF00059">
    <property type="entry name" value="Lectin_C"/>
    <property type="match status" value="1"/>
</dbReference>
<dbReference type="Proteomes" id="UP001195483">
    <property type="component" value="Unassembled WGS sequence"/>
</dbReference>
<dbReference type="AlphaFoldDB" id="A0AAE0S3I2"/>
<proteinExistence type="predicted"/>
<evidence type="ECO:0000313" key="3">
    <source>
        <dbReference type="EMBL" id="KAK3584449.1"/>
    </source>
</evidence>
<keyword evidence="1" id="KW-0812">Transmembrane</keyword>
<dbReference type="SUPFAM" id="SSF56436">
    <property type="entry name" value="C-type lectin-like"/>
    <property type="match status" value="1"/>
</dbReference>
<feature type="transmembrane region" description="Helical" evidence="1">
    <location>
        <begin position="49"/>
        <end position="66"/>
    </location>
</feature>
<reference evidence="3" key="1">
    <citation type="journal article" date="2021" name="Genome Biol. Evol.">
        <title>A High-Quality Reference Genome for a Parasitic Bivalve with Doubly Uniparental Inheritance (Bivalvia: Unionida).</title>
        <authorList>
            <person name="Smith C.H."/>
        </authorList>
    </citation>
    <scope>NUCLEOTIDE SEQUENCE</scope>
    <source>
        <strain evidence="3">CHS0354</strain>
    </source>
</reference>
<dbReference type="InterPro" id="IPR016187">
    <property type="entry name" value="CTDL_fold"/>
</dbReference>
<dbReference type="Gene3D" id="3.10.100.10">
    <property type="entry name" value="Mannose-Binding Protein A, subunit A"/>
    <property type="match status" value="1"/>
</dbReference>
<keyword evidence="1" id="KW-1133">Transmembrane helix</keyword>
<evidence type="ECO:0000259" key="2">
    <source>
        <dbReference type="PROSITE" id="PS50041"/>
    </source>
</evidence>
<name>A0AAE0S3I2_9BIVA</name>
<feature type="non-terminal residue" evidence="3">
    <location>
        <position position="224"/>
    </location>
</feature>
<evidence type="ECO:0000256" key="1">
    <source>
        <dbReference type="SAM" id="Phobius"/>
    </source>
</evidence>
<dbReference type="SMART" id="SM00034">
    <property type="entry name" value="CLECT"/>
    <property type="match status" value="1"/>
</dbReference>
<feature type="domain" description="C-type lectin" evidence="2">
    <location>
        <begin position="98"/>
        <end position="222"/>
    </location>
</feature>
<dbReference type="InterPro" id="IPR001304">
    <property type="entry name" value="C-type_lectin-like"/>
</dbReference>
<sequence>LFRRQHKQLSEYWYVYSRSKMKLSCLLLICLTNMLLRLSAYDLISGEKFRQTVILTVLLAFLLVSFHRRRSLTGVTAAKTTVPPSRCRNGYNLYSGPGRGFCFRFSDDCIPSFDAAQKVCQKEGGDLAVLDDESLRPFLLVLKAKLKYVDDCYGPYAYLGAKSDEKAEPKYISGGKIPLDESLWAFYNMLSPNRCVIALIDNDGKEKLFDQPCTGSYRYVCQQF</sequence>
<gene>
    <name evidence="3" type="ORF">CHS0354_027575</name>
</gene>
<dbReference type="PROSITE" id="PS50041">
    <property type="entry name" value="C_TYPE_LECTIN_2"/>
    <property type="match status" value="1"/>
</dbReference>
<protein>
    <recommendedName>
        <fullName evidence="2">C-type lectin domain-containing protein</fullName>
    </recommendedName>
</protein>
<dbReference type="CDD" id="cd00037">
    <property type="entry name" value="CLECT"/>
    <property type="match status" value="1"/>
</dbReference>
<accession>A0AAE0S3I2</accession>
<dbReference type="EMBL" id="JAEAOA010001665">
    <property type="protein sequence ID" value="KAK3584449.1"/>
    <property type="molecule type" value="Genomic_DNA"/>
</dbReference>
<evidence type="ECO:0000313" key="4">
    <source>
        <dbReference type="Proteomes" id="UP001195483"/>
    </source>
</evidence>
<keyword evidence="1" id="KW-0472">Membrane</keyword>
<dbReference type="InterPro" id="IPR016186">
    <property type="entry name" value="C-type_lectin-like/link_sf"/>
</dbReference>
<comment type="caution">
    <text evidence="3">The sequence shown here is derived from an EMBL/GenBank/DDBJ whole genome shotgun (WGS) entry which is preliminary data.</text>
</comment>
<reference evidence="3" key="3">
    <citation type="submission" date="2023-05" db="EMBL/GenBank/DDBJ databases">
        <authorList>
            <person name="Smith C.H."/>
        </authorList>
    </citation>
    <scope>NUCLEOTIDE SEQUENCE</scope>
    <source>
        <strain evidence="3">CHS0354</strain>
        <tissue evidence="3">Mantle</tissue>
    </source>
</reference>
<organism evidence="3 4">
    <name type="scientific">Potamilus streckersoni</name>
    <dbReference type="NCBI Taxonomy" id="2493646"/>
    <lineage>
        <taxon>Eukaryota</taxon>
        <taxon>Metazoa</taxon>
        <taxon>Spiralia</taxon>
        <taxon>Lophotrochozoa</taxon>
        <taxon>Mollusca</taxon>
        <taxon>Bivalvia</taxon>
        <taxon>Autobranchia</taxon>
        <taxon>Heteroconchia</taxon>
        <taxon>Palaeoheterodonta</taxon>
        <taxon>Unionida</taxon>
        <taxon>Unionoidea</taxon>
        <taxon>Unionidae</taxon>
        <taxon>Ambleminae</taxon>
        <taxon>Lampsilini</taxon>
        <taxon>Potamilus</taxon>
    </lineage>
</organism>
<reference evidence="3" key="2">
    <citation type="journal article" date="2021" name="Genome Biol. Evol.">
        <title>Developing a high-quality reference genome for a parasitic bivalve with doubly uniparental inheritance (Bivalvia: Unionida).</title>
        <authorList>
            <person name="Smith C.H."/>
        </authorList>
    </citation>
    <scope>NUCLEOTIDE SEQUENCE</scope>
    <source>
        <strain evidence="3">CHS0354</strain>
        <tissue evidence="3">Mantle</tissue>
    </source>
</reference>
<feature type="transmembrane region" description="Helical" evidence="1">
    <location>
        <begin position="21"/>
        <end position="43"/>
    </location>
</feature>
<keyword evidence="4" id="KW-1185">Reference proteome</keyword>